<accession>A0AAE4CRY8</accession>
<dbReference type="RefSeq" id="WP_310415493.1">
    <property type="nucleotide sequence ID" value="NZ_JAVDYC010000001.1"/>
</dbReference>
<dbReference type="InterPro" id="IPR025447">
    <property type="entry name" value="DUF4192"/>
</dbReference>
<name>A0AAE4CRY8_9ACTN</name>
<comment type="caution">
    <text evidence="1">The sequence shown here is derived from an EMBL/GenBank/DDBJ whole genome shotgun (WGS) entry which is preliminary data.</text>
</comment>
<dbReference type="EMBL" id="JAVDYC010000001">
    <property type="protein sequence ID" value="MDR7323501.1"/>
    <property type="molecule type" value="Genomic_DNA"/>
</dbReference>
<reference evidence="1 2" key="1">
    <citation type="submission" date="2023-07" db="EMBL/GenBank/DDBJ databases">
        <title>Sequencing the genomes of 1000 actinobacteria strains.</title>
        <authorList>
            <person name="Klenk H.-P."/>
        </authorList>
    </citation>
    <scope>NUCLEOTIDE SEQUENCE [LARGE SCALE GENOMIC DNA]</scope>
    <source>
        <strain evidence="1 2">DSM 44711</strain>
    </source>
</reference>
<dbReference type="Proteomes" id="UP001183629">
    <property type="component" value="Unassembled WGS sequence"/>
</dbReference>
<evidence type="ECO:0008006" key="3">
    <source>
        <dbReference type="Google" id="ProtNLM"/>
    </source>
</evidence>
<organism evidence="1 2">
    <name type="scientific">Catenuloplanes niger</name>
    <dbReference type="NCBI Taxonomy" id="587534"/>
    <lineage>
        <taxon>Bacteria</taxon>
        <taxon>Bacillati</taxon>
        <taxon>Actinomycetota</taxon>
        <taxon>Actinomycetes</taxon>
        <taxon>Micromonosporales</taxon>
        <taxon>Micromonosporaceae</taxon>
        <taxon>Catenuloplanes</taxon>
    </lineage>
</organism>
<dbReference type="AlphaFoldDB" id="A0AAE4CRY8"/>
<protein>
    <recommendedName>
        <fullName evidence="3">DUF4192 domain-containing protein</fullName>
    </recommendedName>
</protein>
<gene>
    <name evidence="1" type="ORF">J2S44_003751</name>
</gene>
<evidence type="ECO:0000313" key="2">
    <source>
        <dbReference type="Proteomes" id="UP001183629"/>
    </source>
</evidence>
<evidence type="ECO:0000313" key="1">
    <source>
        <dbReference type="EMBL" id="MDR7323501.1"/>
    </source>
</evidence>
<dbReference type="Pfam" id="PF13830">
    <property type="entry name" value="DUF4192"/>
    <property type="match status" value="1"/>
</dbReference>
<proteinExistence type="predicted"/>
<keyword evidence="2" id="KW-1185">Reference proteome</keyword>
<sequence length="326" mass="34347">MSLSDLRVASPAHLVAVVPYLLGFHPRDSLVVVGRREHTLLFAARRDLPPADTPLAEVATFAQHIAAVVARQTIDSVVLFGWTDERSSGAALVAEVADALLELGIPVSDQLRVAGGRFWCYLCTDEGCCPPAGRPFDAEAAEIRRSAGFDVFASREALVASVAPADDEGMRVATVAADRRLEELAARTGPGAGPLFGAIRRAGARAVGVAMARHRDGGTLDDDEAAWLSVLLAHTPVGEYALDRADAAGWQVELWADLLRRARPELAAMPAVLLAFTAWRTGQGALAAVAVDRALEADPSLGIARLLDTVLTDGIPPSELDRAGAA</sequence>